<dbReference type="Proteomes" id="UP001150569">
    <property type="component" value="Unassembled WGS sequence"/>
</dbReference>
<feature type="region of interest" description="Disordered" evidence="2">
    <location>
        <begin position="138"/>
        <end position="201"/>
    </location>
</feature>
<organism evidence="4 5">
    <name type="scientific">Tieghemiomyces parasiticus</name>
    <dbReference type="NCBI Taxonomy" id="78921"/>
    <lineage>
        <taxon>Eukaryota</taxon>
        <taxon>Fungi</taxon>
        <taxon>Fungi incertae sedis</taxon>
        <taxon>Zoopagomycota</taxon>
        <taxon>Kickxellomycotina</taxon>
        <taxon>Dimargaritomycetes</taxon>
        <taxon>Dimargaritales</taxon>
        <taxon>Dimargaritaceae</taxon>
        <taxon>Tieghemiomyces</taxon>
    </lineage>
</organism>
<evidence type="ECO:0000313" key="4">
    <source>
        <dbReference type="EMBL" id="KAJ1926103.1"/>
    </source>
</evidence>
<protein>
    <recommendedName>
        <fullName evidence="3">G-patch domain-containing protein</fullName>
    </recommendedName>
</protein>
<reference evidence="4" key="1">
    <citation type="submission" date="2022-07" db="EMBL/GenBank/DDBJ databases">
        <title>Phylogenomic reconstructions and comparative analyses of Kickxellomycotina fungi.</title>
        <authorList>
            <person name="Reynolds N.K."/>
            <person name="Stajich J.E."/>
            <person name="Barry K."/>
            <person name="Grigoriev I.V."/>
            <person name="Crous P."/>
            <person name="Smith M.E."/>
        </authorList>
    </citation>
    <scope>NUCLEOTIDE SEQUENCE</scope>
    <source>
        <strain evidence="4">RSA 861</strain>
    </source>
</reference>
<dbReference type="Pfam" id="PF01585">
    <property type="entry name" value="G-patch"/>
    <property type="match status" value="1"/>
</dbReference>
<dbReference type="InterPro" id="IPR045211">
    <property type="entry name" value="TFP11/STIP/Ntr1"/>
</dbReference>
<dbReference type="PANTHER" id="PTHR23329:SF1">
    <property type="entry name" value="TUFTELIN-INTERACTING PROTEIN 11"/>
    <property type="match status" value="1"/>
</dbReference>
<accession>A0A9W8DZG2</accession>
<feature type="region of interest" description="Disordered" evidence="2">
    <location>
        <begin position="1"/>
        <end position="96"/>
    </location>
</feature>
<name>A0A9W8DZG2_9FUNG</name>
<dbReference type="OrthoDB" id="4822at2759"/>
<gene>
    <name evidence="4" type="ORF">IWQ60_004079</name>
</gene>
<keyword evidence="5" id="KW-1185">Reference proteome</keyword>
<dbReference type="PROSITE" id="PS50174">
    <property type="entry name" value="G_PATCH"/>
    <property type="match status" value="1"/>
</dbReference>
<feature type="domain" description="G-patch" evidence="3">
    <location>
        <begin position="98"/>
        <end position="144"/>
    </location>
</feature>
<dbReference type="SMART" id="SM00443">
    <property type="entry name" value="G_patch"/>
    <property type="match status" value="1"/>
</dbReference>
<dbReference type="GO" id="GO:0000390">
    <property type="term" value="P:spliceosomal complex disassembly"/>
    <property type="evidence" value="ECO:0007669"/>
    <property type="project" value="InterPro"/>
</dbReference>
<dbReference type="GO" id="GO:0071008">
    <property type="term" value="C:U2-type post-mRNA release spliceosomal complex"/>
    <property type="evidence" value="ECO:0007669"/>
    <property type="project" value="TreeGrafter"/>
</dbReference>
<proteinExistence type="inferred from homology"/>
<dbReference type="Pfam" id="PF07842">
    <property type="entry name" value="GCFC"/>
    <property type="match status" value="1"/>
</dbReference>
<feature type="compositionally biased region" description="Low complexity" evidence="2">
    <location>
        <begin position="48"/>
        <end position="65"/>
    </location>
</feature>
<dbReference type="InterPro" id="IPR000467">
    <property type="entry name" value="G_patch_dom"/>
</dbReference>
<evidence type="ECO:0000313" key="5">
    <source>
        <dbReference type="Proteomes" id="UP001150569"/>
    </source>
</evidence>
<feature type="compositionally biased region" description="Basic and acidic residues" evidence="2">
    <location>
        <begin position="163"/>
        <end position="172"/>
    </location>
</feature>
<comment type="similarity">
    <text evidence="1">Belongs to the TFP11/STIP family.</text>
</comment>
<evidence type="ECO:0000256" key="2">
    <source>
        <dbReference type="SAM" id="MobiDB-lite"/>
    </source>
</evidence>
<evidence type="ECO:0000256" key="1">
    <source>
        <dbReference type="ARBA" id="ARBA00010900"/>
    </source>
</evidence>
<comment type="caution">
    <text evidence="4">The sequence shown here is derived from an EMBL/GenBank/DDBJ whole genome shotgun (WGS) entry which is preliminary data.</text>
</comment>
<feature type="region of interest" description="Disordered" evidence="2">
    <location>
        <begin position="251"/>
        <end position="270"/>
    </location>
</feature>
<dbReference type="PANTHER" id="PTHR23329">
    <property type="entry name" value="TUFTELIN-INTERACTING PROTEIN 11-RELATED"/>
    <property type="match status" value="1"/>
</dbReference>
<dbReference type="InterPro" id="IPR022783">
    <property type="entry name" value="GCFC_dom"/>
</dbReference>
<sequence>MPGSRDSDSSSSASSSSEREDEFAAFDARPALGLGAGRPPMALDEFLPTSFSSSRSRPSTPSATPGLGAATPLTPAHTSSHKAPARVHRDFGKFSQQNRGIAIKMMEKMGYKMGEGLGSRGQGIVNPIEVKARPEKMGLAYKGRSERTAQSIQDEHKRKRAERRAAAGRDGDETGSDSSTSSTSVRPKASSGTKPARRKPKVVFQSVDEVIQRVEARLQGRSVTSEPAAAPALAKPATILDMTGPEVRERDLGSLTSSTPRAAGPDIGITGPSVEEDIRLIIDLCLADMSSQDQERRIQQHRLKALAQERTGIEDSLITTETEIDALETMVQATTSCEALARQVTQVPPEERQEMFEKLVDAVVDLHDRYASRWRDFDLEGFVTGVLAGPLATVLADWSPLAEPQFLQSALRRIRMAMTTHDYLYPPNTADPASAASGGDGPPAEWRHRLGTLSDHQFPSPGWSADEAQQRLLILDSLRKKDTRMTPYEALMYQSWLPRVRSALVNDWPIDRTGQPTSSPATVKAANESALQLVETWRPPLIPQYLFHHLVDHAVLPKLANAVDAYAPDRGTGHIHQWLHPWLPLLGAKAEPLLTSVLSESDWTKLFKRHILPKLRMALRTEFSVNPQDQKMDTLQWIMAWHDVAPLAALADLFVTEFFPPWHHVLHLWLAQAPDFEQITQWYMWWKSVFPENLRDHPAVATEFHKAVETIHRASG</sequence>
<dbReference type="AlphaFoldDB" id="A0A9W8DZG2"/>
<dbReference type="GO" id="GO:0003676">
    <property type="term" value="F:nucleic acid binding"/>
    <property type="evidence" value="ECO:0007669"/>
    <property type="project" value="InterPro"/>
</dbReference>
<evidence type="ECO:0000259" key="3">
    <source>
        <dbReference type="PROSITE" id="PS50174"/>
    </source>
</evidence>
<dbReference type="EMBL" id="JANBPT010000188">
    <property type="protein sequence ID" value="KAJ1926103.1"/>
    <property type="molecule type" value="Genomic_DNA"/>
</dbReference>